<organism evidence="2 3">
    <name type="scientific">Sinocyclocheilus rhinocerous</name>
    <dbReference type="NCBI Taxonomy" id="307959"/>
    <lineage>
        <taxon>Eukaryota</taxon>
        <taxon>Metazoa</taxon>
        <taxon>Chordata</taxon>
        <taxon>Craniata</taxon>
        <taxon>Vertebrata</taxon>
        <taxon>Euteleostomi</taxon>
        <taxon>Actinopterygii</taxon>
        <taxon>Neopterygii</taxon>
        <taxon>Teleostei</taxon>
        <taxon>Ostariophysi</taxon>
        <taxon>Cypriniformes</taxon>
        <taxon>Cyprinidae</taxon>
        <taxon>Cyprininae</taxon>
        <taxon>Sinocyclocheilus</taxon>
    </lineage>
</organism>
<evidence type="ECO:0000313" key="3">
    <source>
        <dbReference type="Proteomes" id="UP000472270"/>
    </source>
</evidence>
<name>A0A673I2V3_9TELE</name>
<protein>
    <recommendedName>
        <fullName evidence="4">BHLH domain-containing protein</fullName>
    </recommendedName>
</protein>
<proteinExistence type="predicted"/>
<accession>A0A673I2V3</accession>
<evidence type="ECO:0008006" key="4">
    <source>
        <dbReference type="Google" id="ProtNLM"/>
    </source>
</evidence>
<evidence type="ECO:0000313" key="2">
    <source>
        <dbReference type="Ensembl" id="ENSSRHP00000034794.1"/>
    </source>
</evidence>
<dbReference type="Ensembl" id="ENSSRHT00000035810.1">
    <property type="protein sequence ID" value="ENSSRHP00000034794.1"/>
    <property type="gene ID" value="ENSSRHG00000017871.1"/>
</dbReference>
<feature type="signal peptide" evidence="1">
    <location>
        <begin position="1"/>
        <end position="26"/>
    </location>
</feature>
<sequence>MCANAHHEYQSLPFLFFSFLLDFLLLKKRDDFEDVLEERRRSSDLRYALRCYTPTLYKGLVPCKASMLKTIVLQSDHLQYVIKQVQKQHSASALYASLPLCSAKPSRDSSAAFVSMRRASRE</sequence>
<dbReference type="AlphaFoldDB" id="A0A673I2V3"/>
<feature type="chain" id="PRO_5025490705" description="BHLH domain-containing protein" evidence="1">
    <location>
        <begin position="27"/>
        <end position="122"/>
    </location>
</feature>
<reference evidence="2" key="2">
    <citation type="submission" date="2025-09" db="UniProtKB">
        <authorList>
            <consortium name="Ensembl"/>
        </authorList>
    </citation>
    <scope>IDENTIFICATION</scope>
</reference>
<reference evidence="2" key="1">
    <citation type="submission" date="2025-08" db="UniProtKB">
        <authorList>
            <consortium name="Ensembl"/>
        </authorList>
    </citation>
    <scope>IDENTIFICATION</scope>
</reference>
<evidence type="ECO:0000256" key="1">
    <source>
        <dbReference type="SAM" id="SignalP"/>
    </source>
</evidence>
<keyword evidence="3" id="KW-1185">Reference proteome</keyword>
<keyword evidence="1" id="KW-0732">Signal</keyword>
<dbReference type="Proteomes" id="UP000472270">
    <property type="component" value="Unassembled WGS sequence"/>
</dbReference>